<dbReference type="PRINTS" id="PR00079">
    <property type="entry name" value="G6PDHDRGNASE"/>
</dbReference>
<dbReference type="Pfam" id="PF02781">
    <property type="entry name" value="G6PD_C"/>
    <property type="match status" value="1"/>
</dbReference>
<feature type="binding site" evidence="7">
    <location>
        <position position="183"/>
    </location>
    <ligand>
        <name>substrate</name>
    </ligand>
</feature>
<dbReference type="Gene3D" id="3.40.50.720">
    <property type="entry name" value="NAD(P)-binding Rossmann-like Domain"/>
    <property type="match status" value="1"/>
</dbReference>
<keyword evidence="11" id="KW-1185">Reference proteome</keyword>
<dbReference type="InterPro" id="IPR022675">
    <property type="entry name" value="G6P_DH_C"/>
</dbReference>
<evidence type="ECO:0000256" key="7">
    <source>
        <dbReference type="HAMAP-Rule" id="MF_00966"/>
    </source>
</evidence>
<dbReference type="Pfam" id="PF00479">
    <property type="entry name" value="G6PD_N"/>
    <property type="match status" value="1"/>
</dbReference>
<evidence type="ECO:0000256" key="2">
    <source>
        <dbReference type="ARBA" id="ARBA00009975"/>
    </source>
</evidence>
<dbReference type="PATRIC" id="fig|1218508.4.peg.470"/>
<evidence type="ECO:0000259" key="8">
    <source>
        <dbReference type="Pfam" id="PF00479"/>
    </source>
</evidence>
<dbReference type="EMBL" id="JXBZ01000003">
    <property type="protein sequence ID" value="KJY49495.1"/>
    <property type="molecule type" value="Genomic_DNA"/>
</dbReference>
<keyword evidence="3 7" id="KW-0313">Glucose metabolism</keyword>
<dbReference type="HOGENOM" id="CLU_013524_5_0_9"/>
<evidence type="ECO:0000313" key="11">
    <source>
        <dbReference type="Proteomes" id="UP000033695"/>
    </source>
</evidence>
<feature type="active site" description="Proton acceptor" evidence="7">
    <location>
        <position position="241"/>
    </location>
</feature>
<sequence length="493" mass="56269">MAKEQRVVFIIFGGSGDLAHRKLYPALFKLYLKGYLHHHFAVIGTARRPWSHEYFRQTVMESIGEDIGDQEKISSFAQHFYYQSHDVNDAAHYLALKKLAAKLSQQYQSHGNQIFYMAIAPRFFGVVAKHLHSENLLTTTGYNRIIIEKPFGRDVQSATTLNAGIAAAFSEKQIYRVDHYLGKEVVQSLPLLRFANPLLEAVWNHHYISNIQITLAETLGVGERAGYYETAGALRDMIQNHALQILGLLAMEKPAEFSSQAIHQQKEQLFAQLPQYSPSQIEQNFVRGQYDTDKKGNQLAYRQADNVANDSSIETFVAGKILINNSRWQGVPFYVRSGKRLRQKSTRIDIVFKNNNSKIFTPSQLQTSTVQPVILSICVEPVQGLSLTLNGTNPGRGLKPFAHTLKFQQSLEEMNNSQEAYEKLLIDIIQGDQTNFTTWNEQKLTWGFIDRIREYWDHTRPQFPNYLSSTFGPQQSAALLAQDHHKWVWGSED</sequence>
<feature type="binding site" evidence="7">
    <location>
        <position position="179"/>
    </location>
    <ligand>
        <name>substrate</name>
    </ligand>
</feature>
<dbReference type="OrthoDB" id="9802739at2"/>
<feature type="binding site" evidence="7">
    <location>
        <begin position="86"/>
        <end position="87"/>
    </location>
    <ligand>
        <name>NADP(+)</name>
        <dbReference type="ChEBI" id="CHEBI:58349"/>
    </ligand>
</feature>
<dbReference type="PANTHER" id="PTHR23429:SF0">
    <property type="entry name" value="GLUCOSE-6-PHOSPHATE 1-DEHYDROGENASE"/>
    <property type="match status" value="1"/>
</dbReference>
<protein>
    <recommendedName>
        <fullName evidence="7">Glucose-6-phosphate 1-dehydrogenase</fullName>
        <shortName evidence="7">G6PD</shortName>
        <ecNumber evidence="7">1.1.1.49</ecNumber>
    </recommendedName>
</protein>
<dbReference type="SUPFAM" id="SSF55347">
    <property type="entry name" value="Glyceraldehyde-3-phosphate dehydrogenase-like, C-terminal domain"/>
    <property type="match status" value="1"/>
</dbReference>
<dbReference type="GO" id="GO:0050661">
    <property type="term" value="F:NADP binding"/>
    <property type="evidence" value="ECO:0007669"/>
    <property type="project" value="UniProtKB-UniRule"/>
</dbReference>
<feature type="binding site" evidence="7">
    <location>
        <position position="344"/>
    </location>
    <ligand>
        <name>substrate</name>
    </ligand>
</feature>
<organism evidence="10 11">
    <name type="scientific">Bombilactobacillus mellis</name>
    <dbReference type="NCBI Taxonomy" id="1218508"/>
    <lineage>
        <taxon>Bacteria</taxon>
        <taxon>Bacillati</taxon>
        <taxon>Bacillota</taxon>
        <taxon>Bacilli</taxon>
        <taxon>Lactobacillales</taxon>
        <taxon>Lactobacillaceae</taxon>
        <taxon>Bombilactobacillus</taxon>
    </lineage>
</organism>
<dbReference type="Proteomes" id="UP000033695">
    <property type="component" value="Unassembled WGS sequence"/>
</dbReference>
<dbReference type="GO" id="GO:0006006">
    <property type="term" value="P:glucose metabolic process"/>
    <property type="evidence" value="ECO:0007669"/>
    <property type="project" value="UniProtKB-KW"/>
</dbReference>
<comment type="similarity">
    <text evidence="2 7">Belongs to the glucose-6-phosphate dehydrogenase family.</text>
</comment>
<feature type="binding site" evidence="7">
    <location>
        <position position="47"/>
    </location>
    <ligand>
        <name>NADP(+)</name>
        <dbReference type="ChEBI" id="CHEBI:58349"/>
    </ligand>
</feature>
<evidence type="ECO:0000313" key="10">
    <source>
        <dbReference type="EMBL" id="KJY49495.1"/>
    </source>
</evidence>
<dbReference type="Gene3D" id="3.30.360.10">
    <property type="entry name" value="Dihydrodipicolinate Reductase, domain 2"/>
    <property type="match status" value="1"/>
</dbReference>
<dbReference type="AlphaFoldDB" id="A0A0F4KSY9"/>
<feature type="binding site" evidence="7">
    <location>
        <position position="339"/>
    </location>
    <ligand>
        <name>substrate</name>
    </ligand>
</feature>
<proteinExistence type="inferred from homology"/>
<feature type="binding site" evidence="7">
    <location>
        <position position="149"/>
    </location>
    <ligand>
        <name>NADP(+)</name>
        <dbReference type="ChEBI" id="CHEBI:58349"/>
    </ligand>
</feature>
<comment type="function">
    <text evidence="7">Catalyzes the oxidation of glucose 6-phosphate to 6-phosphogluconolactone.</text>
</comment>
<comment type="catalytic activity">
    <reaction evidence="7">
        <text>D-glucose 6-phosphate + NADP(+) = 6-phospho-D-glucono-1,5-lactone + NADPH + H(+)</text>
        <dbReference type="Rhea" id="RHEA:15841"/>
        <dbReference type="ChEBI" id="CHEBI:15378"/>
        <dbReference type="ChEBI" id="CHEBI:57783"/>
        <dbReference type="ChEBI" id="CHEBI:57955"/>
        <dbReference type="ChEBI" id="CHEBI:58349"/>
        <dbReference type="ChEBI" id="CHEBI:61548"/>
        <dbReference type="EC" id="1.1.1.49"/>
    </reaction>
</comment>
<dbReference type="InterPro" id="IPR001282">
    <property type="entry name" value="G6P_DH"/>
</dbReference>
<dbReference type="InterPro" id="IPR022674">
    <property type="entry name" value="G6P_DH_NAD-bd"/>
</dbReference>
<feature type="domain" description="Glucose-6-phosphate dehydrogenase C-terminal" evidence="9">
    <location>
        <begin position="192"/>
        <end position="487"/>
    </location>
</feature>
<dbReference type="PROSITE" id="PS00069">
    <property type="entry name" value="G6P_DEHYDROGENASE"/>
    <property type="match status" value="1"/>
</dbReference>
<feature type="binding site" evidence="7">
    <location>
        <position position="236"/>
    </location>
    <ligand>
        <name>substrate</name>
    </ligand>
</feature>
<name>A0A0F4KSY9_9LACO</name>
<evidence type="ECO:0000256" key="4">
    <source>
        <dbReference type="ARBA" id="ARBA00022857"/>
    </source>
</evidence>
<dbReference type="STRING" id="1218508.JG29_04590"/>
<comment type="pathway">
    <text evidence="1 7">Carbohydrate degradation; pentose phosphate pathway; D-ribulose 5-phosphate from D-glucose 6-phosphate (oxidative stage): step 1/3.</text>
</comment>
<dbReference type="PIRSF" id="PIRSF000110">
    <property type="entry name" value="G6PD"/>
    <property type="match status" value="1"/>
</dbReference>
<keyword evidence="4 7" id="KW-0521">NADP</keyword>
<comment type="caution">
    <text evidence="7">Lacks conserved residue(s) required for the propagation of feature annotation.</text>
</comment>
<evidence type="ECO:0000256" key="5">
    <source>
        <dbReference type="ARBA" id="ARBA00023002"/>
    </source>
</evidence>
<keyword evidence="6 7" id="KW-0119">Carbohydrate metabolism</keyword>
<comment type="caution">
    <text evidence="10">The sequence shown here is derived from an EMBL/GenBank/DDBJ whole genome shotgun (WGS) entry which is preliminary data.</text>
</comment>
<dbReference type="GO" id="GO:0009051">
    <property type="term" value="P:pentose-phosphate shunt, oxidative branch"/>
    <property type="evidence" value="ECO:0007669"/>
    <property type="project" value="TreeGrafter"/>
</dbReference>
<dbReference type="EC" id="1.1.1.49" evidence="7"/>
<dbReference type="SUPFAM" id="SSF51735">
    <property type="entry name" value="NAD(P)-binding Rossmann-fold domains"/>
    <property type="match status" value="1"/>
</dbReference>
<evidence type="ECO:0000259" key="9">
    <source>
        <dbReference type="Pfam" id="PF02781"/>
    </source>
</evidence>
<dbReference type="HAMAP" id="MF_00966">
    <property type="entry name" value="G6PD"/>
    <property type="match status" value="1"/>
</dbReference>
<reference evidence="10 11" key="1">
    <citation type="submission" date="2014-12" db="EMBL/GenBank/DDBJ databases">
        <title>Comparative genomics of the lactic acid bacteria isolated from the honey bee gut.</title>
        <authorList>
            <person name="Ellegaard K.M."/>
            <person name="Tamarit D."/>
            <person name="Javelind E."/>
            <person name="Olofsson T."/>
            <person name="Andersson S.G."/>
            <person name="Vasquez A."/>
        </authorList>
    </citation>
    <scope>NUCLEOTIDE SEQUENCE [LARGE SCALE GENOMIC DNA]</scope>
    <source>
        <strain evidence="10 11">Hon2</strain>
    </source>
</reference>
<dbReference type="NCBIfam" id="TIGR00871">
    <property type="entry name" value="zwf"/>
    <property type="match status" value="1"/>
</dbReference>
<dbReference type="RefSeq" id="WP_045922338.1">
    <property type="nucleotide sequence ID" value="NZ_JBHTHW010000004.1"/>
</dbReference>
<dbReference type="InterPro" id="IPR019796">
    <property type="entry name" value="G6P_DH_AS"/>
</dbReference>
<evidence type="ECO:0000256" key="6">
    <source>
        <dbReference type="ARBA" id="ARBA00023277"/>
    </source>
</evidence>
<dbReference type="InterPro" id="IPR036291">
    <property type="entry name" value="NAD(P)-bd_dom_sf"/>
</dbReference>
<gene>
    <name evidence="7 10" type="primary">zwf</name>
    <name evidence="10" type="ORF">JG29_04590</name>
</gene>
<feature type="domain" description="Glucose-6-phosphate dehydrogenase NAD-binding" evidence="8">
    <location>
        <begin position="10"/>
        <end position="187"/>
    </location>
</feature>
<evidence type="ECO:0000256" key="3">
    <source>
        <dbReference type="ARBA" id="ARBA00022526"/>
    </source>
</evidence>
<dbReference type="PANTHER" id="PTHR23429">
    <property type="entry name" value="GLUCOSE-6-PHOSPHATE 1-DEHYDROGENASE G6PD"/>
    <property type="match status" value="1"/>
</dbReference>
<keyword evidence="5 7" id="KW-0560">Oxidoreductase</keyword>
<feature type="binding site" evidence="7">
    <location>
        <position position="217"/>
    </location>
    <ligand>
        <name>substrate</name>
    </ligand>
</feature>
<evidence type="ECO:0000256" key="1">
    <source>
        <dbReference type="ARBA" id="ARBA00004937"/>
    </source>
</evidence>
<dbReference type="GO" id="GO:0004345">
    <property type="term" value="F:glucose-6-phosphate dehydrogenase activity"/>
    <property type="evidence" value="ECO:0007669"/>
    <property type="project" value="UniProtKB-UniRule"/>
</dbReference>
<accession>A0A0F4KSY9</accession>
<dbReference type="GO" id="GO:0005829">
    <property type="term" value="C:cytosol"/>
    <property type="evidence" value="ECO:0007669"/>
    <property type="project" value="TreeGrafter"/>
</dbReference>
<dbReference type="UniPathway" id="UPA00115">
    <property type="reaction ID" value="UER00408"/>
</dbReference>